<dbReference type="AlphaFoldDB" id="A0A415S111"/>
<gene>
    <name evidence="1" type="ORF">DWZ50_18870</name>
</gene>
<dbReference type="RefSeq" id="WP_118445424.1">
    <property type="nucleotide sequence ID" value="NZ_JBCPGC010000080.1"/>
</dbReference>
<name>A0A415S111_MEDGN</name>
<dbReference type="Proteomes" id="UP000285610">
    <property type="component" value="Unassembled WGS sequence"/>
</dbReference>
<accession>A0A415S111</accession>
<evidence type="ECO:0000313" key="2">
    <source>
        <dbReference type="Proteomes" id="UP000285610"/>
    </source>
</evidence>
<comment type="caution">
    <text evidence="1">The sequence shown here is derived from an EMBL/GenBank/DDBJ whole genome shotgun (WGS) entry which is preliminary data.</text>
</comment>
<proteinExistence type="predicted"/>
<protein>
    <submittedName>
        <fullName evidence="1">Uncharacterized protein</fullName>
    </submittedName>
</protein>
<sequence>MKEAYRIIFGLQYESWEIRMEVPDKEIFVSQKEAEETVEQADAVGFLTETGIYLLYGNNVYEIVEKENILCEFYQMKPELFERLGPPLGPEDIDQLIKEDKLEETIFSSRYMITENDFEKRSLSIQELYYEILQKYSPTDFPSLPEYPEKKGMPCYVFESIWYQVERS</sequence>
<evidence type="ECO:0000313" key="1">
    <source>
        <dbReference type="EMBL" id="RHM68502.1"/>
    </source>
</evidence>
<reference evidence="1 2" key="1">
    <citation type="submission" date="2018-08" db="EMBL/GenBank/DDBJ databases">
        <title>A genome reference for cultivated species of the human gut microbiota.</title>
        <authorList>
            <person name="Zou Y."/>
            <person name="Xue W."/>
            <person name="Luo G."/>
        </authorList>
    </citation>
    <scope>NUCLEOTIDE SEQUENCE [LARGE SCALE GENOMIC DNA]</scope>
    <source>
        <strain evidence="1 2">AF33-12</strain>
    </source>
</reference>
<dbReference type="EMBL" id="QRQE01000082">
    <property type="protein sequence ID" value="RHM68502.1"/>
    <property type="molecule type" value="Genomic_DNA"/>
</dbReference>
<organism evidence="1 2">
    <name type="scientific">Mediterraneibacter gnavus</name>
    <name type="common">Ruminococcus gnavus</name>
    <dbReference type="NCBI Taxonomy" id="33038"/>
    <lineage>
        <taxon>Bacteria</taxon>
        <taxon>Bacillati</taxon>
        <taxon>Bacillota</taxon>
        <taxon>Clostridia</taxon>
        <taxon>Lachnospirales</taxon>
        <taxon>Lachnospiraceae</taxon>
        <taxon>Mediterraneibacter</taxon>
    </lineage>
</organism>